<dbReference type="EMBL" id="NESP01000001">
    <property type="protein sequence ID" value="PUE60506.1"/>
    <property type="molecule type" value="Genomic_DNA"/>
</dbReference>
<feature type="chain" id="PRO_5016443354" description="NlpC/P60 domain-containing protein" evidence="5">
    <location>
        <begin position="18"/>
        <end position="182"/>
    </location>
</feature>
<keyword evidence="2" id="KW-0645">Protease</keyword>
<dbReference type="PANTHER" id="PTHR47053">
    <property type="entry name" value="MUREIN DD-ENDOPEPTIDASE MEPH-RELATED"/>
    <property type="match status" value="1"/>
</dbReference>
<dbReference type="SUPFAM" id="SSF54001">
    <property type="entry name" value="Cysteine proteinases"/>
    <property type="match status" value="1"/>
</dbReference>
<dbReference type="InterPro" id="IPR038765">
    <property type="entry name" value="Papain-like_cys_pep_sf"/>
</dbReference>
<sequence>MLKRILLILCCVASAHAAPSNNAADDIERYLAERGIVAQMDHMRQSVGDTASDLVVNAMTFLGVPYRRGGTNASTGFDCSGFVRSMFEQTVGKVLPRRASEQAAATEKIDKQDLKPGDLVFFNTMRQTFSHVGIYVGDNKFIHSPKPGQQVRVDDMRQAYWDRRFTGARRVAPAANGDSLSN</sequence>
<keyword evidence="5" id="KW-0732">Signal</keyword>
<accession>A0A315ERG1</accession>
<dbReference type="Proteomes" id="UP000251341">
    <property type="component" value="Unassembled WGS sequence"/>
</dbReference>
<evidence type="ECO:0000256" key="4">
    <source>
        <dbReference type="ARBA" id="ARBA00022807"/>
    </source>
</evidence>
<feature type="domain" description="NlpC/P60" evidence="6">
    <location>
        <begin position="48"/>
        <end position="172"/>
    </location>
</feature>
<name>A0A315ERG1_9BURK</name>
<keyword evidence="3" id="KW-0378">Hydrolase</keyword>
<evidence type="ECO:0000256" key="3">
    <source>
        <dbReference type="ARBA" id="ARBA00022801"/>
    </source>
</evidence>
<comment type="caution">
    <text evidence="7">The sequence shown here is derived from an EMBL/GenBank/DDBJ whole genome shotgun (WGS) entry which is preliminary data.</text>
</comment>
<dbReference type="InterPro" id="IPR051202">
    <property type="entry name" value="Peptidase_C40"/>
</dbReference>
<dbReference type="GO" id="GO:0006508">
    <property type="term" value="P:proteolysis"/>
    <property type="evidence" value="ECO:0007669"/>
    <property type="project" value="UniProtKB-KW"/>
</dbReference>
<organism evidence="7 8">
    <name type="scientific">Limnohabitans curvus</name>
    <dbReference type="NCBI Taxonomy" id="323423"/>
    <lineage>
        <taxon>Bacteria</taxon>
        <taxon>Pseudomonadati</taxon>
        <taxon>Pseudomonadota</taxon>
        <taxon>Betaproteobacteria</taxon>
        <taxon>Burkholderiales</taxon>
        <taxon>Comamonadaceae</taxon>
        <taxon>Limnohabitans</taxon>
    </lineage>
</organism>
<dbReference type="Gene3D" id="3.90.1720.10">
    <property type="entry name" value="endopeptidase domain like (from Nostoc punctiforme)"/>
    <property type="match status" value="1"/>
</dbReference>
<evidence type="ECO:0000313" key="8">
    <source>
        <dbReference type="Proteomes" id="UP000251341"/>
    </source>
</evidence>
<dbReference type="PROSITE" id="PS51935">
    <property type="entry name" value="NLPC_P60"/>
    <property type="match status" value="1"/>
</dbReference>
<dbReference type="AlphaFoldDB" id="A0A315ERG1"/>
<proteinExistence type="inferred from homology"/>
<dbReference type="RefSeq" id="WP_108358551.1">
    <property type="nucleotide sequence ID" value="NZ_NESP01000001.1"/>
</dbReference>
<comment type="similarity">
    <text evidence="1">Belongs to the peptidase C40 family.</text>
</comment>
<dbReference type="PANTHER" id="PTHR47053:SF1">
    <property type="entry name" value="MUREIN DD-ENDOPEPTIDASE MEPH-RELATED"/>
    <property type="match status" value="1"/>
</dbReference>
<evidence type="ECO:0000256" key="1">
    <source>
        <dbReference type="ARBA" id="ARBA00007074"/>
    </source>
</evidence>
<protein>
    <recommendedName>
        <fullName evidence="6">NlpC/P60 domain-containing protein</fullName>
    </recommendedName>
</protein>
<feature type="signal peptide" evidence="5">
    <location>
        <begin position="1"/>
        <end position="17"/>
    </location>
</feature>
<dbReference type="Pfam" id="PF00877">
    <property type="entry name" value="NLPC_P60"/>
    <property type="match status" value="1"/>
</dbReference>
<dbReference type="InterPro" id="IPR000064">
    <property type="entry name" value="NLP_P60_dom"/>
</dbReference>
<evidence type="ECO:0000256" key="2">
    <source>
        <dbReference type="ARBA" id="ARBA00022670"/>
    </source>
</evidence>
<dbReference type="GO" id="GO:0008234">
    <property type="term" value="F:cysteine-type peptidase activity"/>
    <property type="evidence" value="ECO:0007669"/>
    <property type="project" value="UniProtKB-KW"/>
</dbReference>
<evidence type="ECO:0000313" key="7">
    <source>
        <dbReference type="EMBL" id="PUE60506.1"/>
    </source>
</evidence>
<reference evidence="7 8" key="1">
    <citation type="submission" date="2017-04" db="EMBL/GenBank/DDBJ databases">
        <title>Unexpected and diverse lifestyles within the genus Limnohabitans.</title>
        <authorList>
            <person name="Kasalicky V."/>
            <person name="Mehrshad M."/>
            <person name="Andrei S.-A."/>
            <person name="Salcher M."/>
            <person name="Kratochvilova H."/>
            <person name="Simek K."/>
            <person name="Ghai R."/>
        </authorList>
    </citation>
    <scope>NUCLEOTIDE SEQUENCE [LARGE SCALE GENOMIC DNA]</scope>
    <source>
        <strain evidence="7 8">MWH-C5</strain>
    </source>
</reference>
<keyword evidence="8" id="KW-1185">Reference proteome</keyword>
<gene>
    <name evidence="7" type="ORF">B9Z44_13565</name>
</gene>
<evidence type="ECO:0000259" key="6">
    <source>
        <dbReference type="PROSITE" id="PS51935"/>
    </source>
</evidence>
<evidence type="ECO:0000256" key="5">
    <source>
        <dbReference type="SAM" id="SignalP"/>
    </source>
</evidence>
<keyword evidence="4" id="KW-0788">Thiol protease</keyword>